<proteinExistence type="inferred from homology"/>
<dbReference type="SUPFAM" id="SSF53448">
    <property type="entry name" value="Nucleotide-diphospho-sugar transferases"/>
    <property type="match status" value="1"/>
</dbReference>
<dbReference type="PANTHER" id="PTHR10859:SF91">
    <property type="entry name" value="DOLICHYL-PHOSPHATE BETA-GLUCOSYLTRANSFERASE"/>
    <property type="match status" value="1"/>
</dbReference>
<keyword evidence="5" id="KW-0328">Glycosyltransferase</keyword>
<evidence type="ECO:0000256" key="12">
    <source>
        <dbReference type="ARBA" id="ARBA00045097"/>
    </source>
</evidence>
<dbReference type="AlphaFoldDB" id="A0A1M6CL82"/>
<dbReference type="OrthoDB" id="9802649at2"/>
<evidence type="ECO:0000259" key="13">
    <source>
        <dbReference type="Pfam" id="PF00535"/>
    </source>
</evidence>
<reference evidence="15" key="1">
    <citation type="submission" date="2016-11" db="EMBL/GenBank/DDBJ databases">
        <authorList>
            <person name="Varghese N."/>
            <person name="Submissions S."/>
        </authorList>
    </citation>
    <scope>NUCLEOTIDE SEQUENCE [LARGE SCALE GENOMIC DNA]</scope>
    <source>
        <strain evidence="15">DSM 16219</strain>
    </source>
</reference>
<evidence type="ECO:0000256" key="6">
    <source>
        <dbReference type="ARBA" id="ARBA00022679"/>
    </source>
</evidence>
<gene>
    <name evidence="14" type="ORF">SAMN02745216_00264</name>
</gene>
<evidence type="ECO:0000256" key="11">
    <source>
        <dbReference type="ARBA" id="ARBA00023136"/>
    </source>
</evidence>
<evidence type="ECO:0000256" key="4">
    <source>
        <dbReference type="ARBA" id="ARBA00012583"/>
    </source>
</evidence>
<evidence type="ECO:0000256" key="9">
    <source>
        <dbReference type="ARBA" id="ARBA00022968"/>
    </source>
</evidence>
<keyword evidence="8" id="KW-0256">Endoplasmic reticulum</keyword>
<protein>
    <recommendedName>
        <fullName evidence="4">dolichyl-phosphate beta-glucosyltransferase</fullName>
        <ecNumber evidence="4">2.4.1.117</ecNumber>
    </recommendedName>
</protein>
<feature type="domain" description="Glycosyltransferase 2-like" evidence="13">
    <location>
        <begin position="5"/>
        <end position="175"/>
    </location>
</feature>
<evidence type="ECO:0000256" key="3">
    <source>
        <dbReference type="ARBA" id="ARBA00006739"/>
    </source>
</evidence>
<dbReference type="EMBL" id="FQZU01000001">
    <property type="protein sequence ID" value="SHI61478.1"/>
    <property type="molecule type" value="Genomic_DNA"/>
</dbReference>
<dbReference type="InterPro" id="IPR035518">
    <property type="entry name" value="DPG_synthase"/>
</dbReference>
<dbReference type="Pfam" id="PF00535">
    <property type="entry name" value="Glycos_transf_2"/>
    <property type="match status" value="1"/>
</dbReference>
<name>A0A1M6CL82_9BACT</name>
<evidence type="ECO:0000313" key="14">
    <source>
        <dbReference type="EMBL" id="SHI61478.1"/>
    </source>
</evidence>
<organism evidence="14 15">
    <name type="scientific">Desulfatibacillum alkenivorans DSM 16219</name>
    <dbReference type="NCBI Taxonomy" id="1121393"/>
    <lineage>
        <taxon>Bacteria</taxon>
        <taxon>Pseudomonadati</taxon>
        <taxon>Thermodesulfobacteriota</taxon>
        <taxon>Desulfobacteria</taxon>
        <taxon>Desulfobacterales</taxon>
        <taxon>Desulfatibacillaceae</taxon>
        <taxon>Desulfatibacillum</taxon>
    </lineage>
</organism>
<dbReference type="GO" id="GO:0004581">
    <property type="term" value="F:dolichyl-phosphate beta-glucosyltransferase activity"/>
    <property type="evidence" value="ECO:0007669"/>
    <property type="project" value="UniProtKB-EC"/>
</dbReference>
<dbReference type="STRING" id="1121393.SAMN02745216_00264"/>
<keyword evidence="6 14" id="KW-0808">Transferase</keyword>
<evidence type="ECO:0000256" key="8">
    <source>
        <dbReference type="ARBA" id="ARBA00022824"/>
    </source>
</evidence>
<evidence type="ECO:0000256" key="5">
    <source>
        <dbReference type="ARBA" id="ARBA00022676"/>
    </source>
</evidence>
<dbReference type="CDD" id="cd04188">
    <property type="entry name" value="DPG_synthase"/>
    <property type="match status" value="1"/>
</dbReference>
<keyword evidence="10" id="KW-1133">Transmembrane helix</keyword>
<comment type="similarity">
    <text evidence="3">Belongs to the glycosyltransferase 2 family.</text>
</comment>
<dbReference type="Gene3D" id="3.90.550.10">
    <property type="entry name" value="Spore Coat Polysaccharide Biosynthesis Protein SpsA, Chain A"/>
    <property type="match status" value="1"/>
</dbReference>
<dbReference type="GO" id="GO:0006487">
    <property type="term" value="P:protein N-linked glycosylation"/>
    <property type="evidence" value="ECO:0007669"/>
    <property type="project" value="TreeGrafter"/>
</dbReference>
<evidence type="ECO:0000256" key="1">
    <source>
        <dbReference type="ARBA" id="ARBA00004389"/>
    </source>
</evidence>
<dbReference type="InterPro" id="IPR001173">
    <property type="entry name" value="Glyco_trans_2-like"/>
</dbReference>
<keyword evidence="11" id="KW-0472">Membrane</keyword>
<dbReference type="RefSeq" id="WP_073472098.1">
    <property type="nucleotide sequence ID" value="NZ_FQZU01000001.1"/>
</dbReference>
<dbReference type="InterPro" id="IPR029044">
    <property type="entry name" value="Nucleotide-diphossugar_trans"/>
</dbReference>
<evidence type="ECO:0000256" key="2">
    <source>
        <dbReference type="ARBA" id="ARBA00004922"/>
    </source>
</evidence>
<dbReference type="Proteomes" id="UP000183994">
    <property type="component" value="Unassembled WGS sequence"/>
</dbReference>
<evidence type="ECO:0000313" key="15">
    <source>
        <dbReference type="Proteomes" id="UP000183994"/>
    </source>
</evidence>
<keyword evidence="15" id="KW-1185">Reference proteome</keyword>
<comment type="subcellular location">
    <subcellularLocation>
        <location evidence="1">Endoplasmic reticulum membrane</location>
        <topology evidence="1">Single-pass membrane protein</topology>
    </subcellularLocation>
</comment>
<dbReference type="EC" id="2.4.1.117" evidence="4"/>
<keyword evidence="7" id="KW-0812">Transmembrane</keyword>
<keyword evidence="9" id="KW-0735">Signal-anchor</keyword>
<comment type="catalytic activity">
    <reaction evidence="12">
        <text>a di-trans,poly-cis-dolichyl phosphate + UDP-alpha-D-glucose = a di-trans,poly-cis-dolichyl beta-D-glucosyl phosphate + UDP</text>
        <dbReference type="Rhea" id="RHEA:15401"/>
        <dbReference type="Rhea" id="RHEA-COMP:19498"/>
        <dbReference type="Rhea" id="RHEA-COMP:19502"/>
        <dbReference type="ChEBI" id="CHEBI:57525"/>
        <dbReference type="ChEBI" id="CHEBI:57683"/>
        <dbReference type="ChEBI" id="CHEBI:58223"/>
        <dbReference type="ChEBI" id="CHEBI:58885"/>
        <dbReference type="EC" id="2.4.1.117"/>
    </reaction>
    <physiologicalReaction direction="left-to-right" evidence="12">
        <dbReference type="Rhea" id="RHEA:15402"/>
    </physiologicalReaction>
</comment>
<sequence length="242" mass="27356">MPKLSIVIPAYNEEDRIVRTLEKTVDYLSAQDYSSEVVVVSDGSKDNTVAVARGYSREGGPEIRVLEYFPNRGKGYAVQYGMLRAQGERVLFMDADYAVPIEEIVKPMELLDKGFDAAIASRAMTGAVVKEAQSLPRAISAKVYKIIQRLVLGISHPDTQCGFKMFTKEAAQDLFSRQKLHSVIFDPEILWLARQRGYKVGEFPVVWSHVEDSRIVYDSLAKSLFVFQELFRIRKVHGSEKN</sequence>
<dbReference type="PANTHER" id="PTHR10859">
    <property type="entry name" value="GLYCOSYL TRANSFERASE"/>
    <property type="match status" value="1"/>
</dbReference>
<evidence type="ECO:0000256" key="7">
    <source>
        <dbReference type="ARBA" id="ARBA00022692"/>
    </source>
</evidence>
<comment type="pathway">
    <text evidence="2">Protein modification; protein glycosylation.</text>
</comment>
<accession>A0A1M6CL82</accession>
<evidence type="ECO:0000256" key="10">
    <source>
        <dbReference type="ARBA" id="ARBA00022989"/>
    </source>
</evidence>